<organism evidence="2 3">
    <name type="scientific">Trichonephila clavata</name>
    <name type="common">Joro spider</name>
    <name type="synonym">Nephila clavata</name>
    <dbReference type="NCBI Taxonomy" id="2740835"/>
    <lineage>
        <taxon>Eukaryota</taxon>
        <taxon>Metazoa</taxon>
        <taxon>Ecdysozoa</taxon>
        <taxon>Arthropoda</taxon>
        <taxon>Chelicerata</taxon>
        <taxon>Arachnida</taxon>
        <taxon>Araneae</taxon>
        <taxon>Araneomorphae</taxon>
        <taxon>Entelegynae</taxon>
        <taxon>Araneoidea</taxon>
        <taxon>Nephilidae</taxon>
        <taxon>Trichonephila</taxon>
    </lineage>
</organism>
<gene>
    <name evidence="2" type="primary">NCL1_60146</name>
    <name evidence="2" type="ORF">TNCT_8971</name>
</gene>
<evidence type="ECO:0000313" key="3">
    <source>
        <dbReference type="Proteomes" id="UP000887116"/>
    </source>
</evidence>
<evidence type="ECO:0000259" key="1">
    <source>
        <dbReference type="Pfam" id="PF10551"/>
    </source>
</evidence>
<dbReference type="OrthoDB" id="6436084at2759"/>
<comment type="caution">
    <text evidence="2">The sequence shown here is derived from an EMBL/GenBank/DDBJ whole genome shotgun (WGS) entry which is preliminary data.</text>
</comment>
<dbReference type="PANTHER" id="PTHR33977:SF1">
    <property type="entry name" value="ZINC ION BINDING PROTEIN"/>
    <property type="match status" value="1"/>
</dbReference>
<dbReference type="InterPro" id="IPR018289">
    <property type="entry name" value="MULE_transposase_dom"/>
</dbReference>
<dbReference type="Proteomes" id="UP000887116">
    <property type="component" value="Unassembled WGS sequence"/>
</dbReference>
<dbReference type="PANTHER" id="PTHR33977">
    <property type="entry name" value="ZINC ION BINDING PROTEIN"/>
    <property type="match status" value="1"/>
</dbReference>
<dbReference type="AlphaFoldDB" id="A0A8X6G8M8"/>
<feature type="domain" description="MULE transposase" evidence="1">
    <location>
        <begin position="152"/>
        <end position="246"/>
    </location>
</feature>
<accession>A0A8X6G8M8</accession>
<proteinExistence type="predicted"/>
<dbReference type="EMBL" id="BMAO01015005">
    <property type="protein sequence ID" value="GFQ98677.1"/>
    <property type="molecule type" value="Genomic_DNA"/>
</dbReference>
<keyword evidence="3" id="KW-1185">Reference proteome</keyword>
<protein>
    <submittedName>
        <fullName evidence="2">MULE domain-containing protein</fullName>
    </submittedName>
</protein>
<reference evidence="2" key="1">
    <citation type="submission" date="2020-07" db="EMBL/GenBank/DDBJ databases">
        <title>Multicomponent nature underlies the extraordinary mechanical properties of spider dragline silk.</title>
        <authorList>
            <person name="Kono N."/>
            <person name="Nakamura H."/>
            <person name="Mori M."/>
            <person name="Yoshida Y."/>
            <person name="Ohtoshi R."/>
            <person name="Malay A.D."/>
            <person name="Moran D.A.P."/>
            <person name="Tomita M."/>
            <person name="Numata K."/>
            <person name="Arakawa K."/>
        </authorList>
    </citation>
    <scope>NUCLEOTIDE SEQUENCE</scope>
</reference>
<dbReference type="Pfam" id="PF10551">
    <property type="entry name" value="MULE"/>
    <property type="match status" value="1"/>
</dbReference>
<evidence type="ECO:0000313" key="2">
    <source>
        <dbReference type="EMBL" id="GFQ98677.1"/>
    </source>
</evidence>
<name>A0A8X6G8M8_TRICU</name>
<sequence>MNYHCCRSRTYKPKGKGVKSLKSQGSAKIGISCPAIIKVRQSTENVVVQYFPNHENQLEHLRLSESDRAAVAGRLKGVSEKKFCRILEKKLLLTVAERCSLKKKISIILKGTSILMQGQSGNDYGLKDEDFVLIIMTDFQKEMITKYGKDKICIDGTHGLNSYDFNLYSVLVVNEHKNGIPVAFCFSNKSSEDVFRIYFSAVKNAVGIIETTTFMTDEAPAFYNVWSYVLGTVKNVLLCAWHVTRNWHQNLNKIKNPEKRKIVNKALKAVKEELCLETFSKLMKQFIQELLNDSDTCEFGKYFQQNYAKRPEK</sequence>